<feature type="domain" description="SAP" evidence="9">
    <location>
        <begin position="460"/>
        <end position="494"/>
    </location>
</feature>
<keyword evidence="5" id="KW-0804">Transcription</keyword>
<dbReference type="OrthoDB" id="79455at2759"/>
<feature type="compositionally biased region" description="Basic and acidic residues" evidence="8">
    <location>
        <begin position="165"/>
        <end position="176"/>
    </location>
</feature>
<dbReference type="InterPro" id="IPR039853">
    <property type="entry name" value="Pinin"/>
</dbReference>
<feature type="compositionally biased region" description="Basic and acidic residues" evidence="8">
    <location>
        <begin position="291"/>
        <end position="320"/>
    </location>
</feature>
<dbReference type="PANTHER" id="PTHR12707">
    <property type="entry name" value="PINN"/>
    <property type="match status" value="1"/>
</dbReference>
<dbReference type="GO" id="GO:0006397">
    <property type="term" value="P:mRNA processing"/>
    <property type="evidence" value="ECO:0007669"/>
    <property type="project" value="UniProtKB-KW"/>
</dbReference>
<dbReference type="SMART" id="SM00513">
    <property type="entry name" value="SAP"/>
    <property type="match status" value="1"/>
</dbReference>
<dbReference type="Proteomes" id="UP000794436">
    <property type="component" value="Unassembled WGS sequence"/>
</dbReference>
<organism evidence="10 11">
    <name type="scientific">Pythium oligandrum</name>
    <name type="common">Mycoparasitic fungus</name>
    <dbReference type="NCBI Taxonomy" id="41045"/>
    <lineage>
        <taxon>Eukaryota</taxon>
        <taxon>Sar</taxon>
        <taxon>Stramenopiles</taxon>
        <taxon>Oomycota</taxon>
        <taxon>Peronosporomycetes</taxon>
        <taxon>Pythiales</taxon>
        <taxon>Pythiaceae</taxon>
        <taxon>Pythium</taxon>
    </lineage>
</organism>
<dbReference type="Gene3D" id="1.10.720.30">
    <property type="entry name" value="SAP domain"/>
    <property type="match status" value="1"/>
</dbReference>
<keyword evidence="11" id="KW-1185">Reference proteome</keyword>
<feature type="compositionally biased region" description="Basic and acidic residues" evidence="8">
    <location>
        <begin position="46"/>
        <end position="73"/>
    </location>
</feature>
<feature type="region of interest" description="Disordered" evidence="8">
    <location>
        <begin position="254"/>
        <end position="273"/>
    </location>
</feature>
<dbReference type="Pfam" id="PF04696">
    <property type="entry name" value="Pinin_SDK_memA"/>
    <property type="match status" value="1"/>
</dbReference>
<dbReference type="InterPro" id="IPR003034">
    <property type="entry name" value="SAP_dom"/>
</dbReference>
<proteinExistence type="inferred from homology"/>
<evidence type="ECO:0000313" key="11">
    <source>
        <dbReference type="Proteomes" id="UP000794436"/>
    </source>
</evidence>
<sequence>MADTERALRAELDALAKKKEAISTPRGTGRHVEITSNRKNIFARLGGRDGARGDDRAGGKRAHDRDQGGRERFGGNSNKRQRLHSAVAKPENDREKDKEGAGSPAGQDEEVKEQQKRRAVAPYAQKDGLARSRRMFGALMGHLGKAKAMIEKDSSLIKKQTSKQQEAEQKEKEQSKVLEVRAKREASISKFENLIARAEVDMQEQLARTKLQHLQQSRKGASLSRFLLTVSSPPIYYLPKKHTKETEDLVAASVEAHEEKMTTSTRDHERKLREIEAEFKAKIEKYREQLEEAKKEEDAEKDEAKSEDRDAATKQDRTEKEENDSKEEMSDAESVANEPVSSPAKGEIQNSSASPASPRSPVRSPVKEKAPPSSRKRRASGDDSDSNETSTSKRSRVDDTVPEPSTTQNESTTETPSEAAPSAQATESEDTAKTEASESKPSTSTEAEVLSTPVKQKTDYNKMKVTELREVLKKRGLDTKGLKANLIKRLEEAADE</sequence>
<dbReference type="SUPFAM" id="SSF68906">
    <property type="entry name" value="SAP domain"/>
    <property type="match status" value="1"/>
</dbReference>
<dbReference type="InterPro" id="IPR036361">
    <property type="entry name" value="SAP_dom_sf"/>
</dbReference>
<evidence type="ECO:0000259" key="9">
    <source>
        <dbReference type="PROSITE" id="PS50800"/>
    </source>
</evidence>
<dbReference type="AlphaFoldDB" id="A0A8K1CV87"/>
<dbReference type="GO" id="GO:0008380">
    <property type="term" value="P:RNA splicing"/>
    <property type="evidence" value="ECO:0007669"/>
    <property type="project" value="UniProtKB-KW"/>
</dbReference>
<evidence type="ECO:0000256" key="7">
    <source>
        <dbReference type="ARBA" id="ARBA00023242"/>
    </source>
</evidence>
<dbReference type="GO" id="GO:0071013">
    <property type="term" value="C:catalytic step 2 spliceosome"/>
    <property type="evidence" value="ECO:0007669"/>
    <property type="project" value="TreeGrafter"/>
</dbReference>
<evidence type="ECO:0000256" key="5">
    <source>
        <dbReference type="ARBA" id="ARBA00023163"/>
    </source>
</evidence>
<feature type="region of interest" description="Disordered" evidence="8">
    <location>
        <begin position="19"/>
        <end position="129"/>
    </location>
</feature>
<reference evidence="10" key="1">
    <citation type="submission" date="2019-03" db="EMBL/GenBank/DDBJ databases">
        <title>Long read genome sequence of the mycoparasitic Pythium oligandrum ATCC 38472 isolated from sugarbeet rhizosphere.</title>
        <authorList>
            <person name="Gaulin E."/>
        </authorList>
    </citation>
    <scope>NUCLEOTIDE SEQUENCE</scope>
    <source>
        <strain evidence="10">ATCC 38472_TT</strain>
    </source>
</reference>
<feature type="compositionally biased region" description="Basic and acidic residues" evidence="8">
    <location>
        <begin position="255"/>
        <end position="273"/>
    </location>
</feature>
<feature type="compositionally biased region" description="Basic and acidic residues" evidence="8">
    <location>
        <begin position="90"/>
        <end position="100"/>
    </location>
</feature>
<feature type="compositionally biased region" description="Low complexity" evidence="8">
    <location>
        <begin position="351"/>
        <end position="364"/>
    </location>
</feature>
<comment type="similarity">
    <text evidence="2">Belongs to the pinin family.</text>
</comment>
<evidence type="ECO:0000256" key="6">
    <source>
        <dbReference type="ARBA" id="ARBA00023187"/>
    </source>
</evidence>
<comment type="caution">
    <text evidence="10">The sequence shown here is derived from an EMBL/GenBank/DDBJ whole genome shotgun (WGS) entry which is preliminary data.</text>
</comment>
<feature type="region of interest" description="Disordered" evidence="8">
    <location>
        <begin position="291"/>
        <end position="459"/>
    </location>
</feature>
<keyword evidence="7" id="KW-0539">Nucleus</keyword>
<dbReference type="Pfam" id="PF02037">
    <property type="entry name" value="SAP"/>
    <property type="match status" value="1"/>
</dbReference>
<dbReference type="EMBL" id="SPLM01000001">
    <property type="protein sequence ID" value="TMW69251.1"/>
    <property type="molecule type" value="Genomic_DNA"/>
</dbReference>
<evidence type="ECO:0000256" key="8">
    <source>
        <dbReference type="SAM" id="MobiDB-lite"/>
    </source>
</evidence>
<dbReference type="InterPro" id="IPR006786">
    <property type="entry name" value="Pinin_SDK_MemA"/>
</dbReference>
<feature type="compositionally biased region" description="Polar residues" evidence="8">
    <location>
        <begin position="403"/>
        <end position="416"/>
    </location>
</feature>
<evidence type="ECO:0000256" key="4">
    <source>
        <dbReference type="ARBA" id="ARBA00023015"/>
    </source>
</evidence>
<comment type="subcellular location">
    <subcellularLocation>
        <location evidence="1">Nucleus</location>
    </subcellularLocation>
</comment>
<evidence type="ECO:0000256" key="2">
    <source>
        <dbReference type="ARBA" id="ARBA00010386"/>
    </source>
</evidence>
<evidence type="ECO:0000256" key="1">
    <source>
        <dbReference type="ARBA" id="ARBA00004123"/>
    </source>
</evidence>
<gene>
    <name evidence="10" type="ORF">Poli38472_001407</name>
</gene>
<keyword evidence="3" id="KW-0507">mRNA processing</keyword>
<dbReference type="PROSITE" id="PS50800">
    <property type="entry name" value="SAP"/>
    <property type="match status" value="1"/>
</dbReference>
<name>A0A8K1CV87_PYTOL</name>
<feature type="region of interest" description="Disordered" evidence="8">
    <location>
        <begin position="154"/>
        <end position="176"/>
    </location>
</feature>
<protein>
    <recommendedName>
        <fullName evidence="9">SAP domain-containing protein</fullName>
    </recommendedName>
</protein>
<accession>A0A8K1CV87</accession>
<evidence type="ECO:0000256" key="3">
    <source>
        <dbReference type="ARBA" id="ARBA00022664"/>
    </source>
</evidence>
<keyword evidence="6" id="KW-0508">mRNA splicing</keyword>
<evidence type="ECO:0000313" key="10">
    <source>
        <dbReference type="EMBL" id="TMW69251.1"/>
    </source>
</evidence>
<dbReference type="PANTHER" id="PTHR12707:SF0">
    <property type="entry name" value="PININ"/>
    <property type="match status" value="1"/>
</dbReference>
<keyword evidence="4" id="KW-0805">Transcription regulation</keyword>